<keyword evidence="2" id="KW-1185">Reference proteome</keyword>
<gene>
    <name evidence="1" type="ORF">ABZV61_05305</name>
</gene>
<protein>
    <recommendedName>
        <fullName evidence="3">Secreted protein</fullName>
    </recommendedName>
</protein>
<proteinExistence type="predicted"/>
<name>A0ABV2U2Z6_9ACTN</name>
<dbReference type="Proteomes" id="UP001550044">
    <property type="component" value="Unassembled WGS sequence"/>
</dbReference>
<comment type="caution">
    <text evidence="1">The sequence shown here is derived from an EMBL/GenBank/DDBJ whole genome shotgun (WGS) entry which is preliminary data.</text>
</comment>
<accession>A0ABV2U2Z6</accession>
<organism evidence="1 2">
    <name type="scientific">Streptomyces sp. 900116325</name>
    <dbReference type="NCBI Taxonomy" id="3154295"/>
    <lineage>
        <taxon>Bacteria</taxon>
        <taxon>Bacillati</taxon>
        <taxon>Actinomycetota</taxon>
        <taxon>Actinomycetes</taxon>
        <taxon>Kitasatosporales</taxon>
        <taxon>Streptomycetaceae</taxon>
        <taxon>Streptomyces</taxon>
    </lineage>
</organism>
<evidence type="ECO:0000313" key="1">
    <source>
        <dbReference type="EMBL" id="MET8432213.1"/>
    </source>
</evidence>
<dbReference type="RefSeq" id="WP_352306377.1">
    <property type="nucleotide sequence ID" value="NZ_JBEOSG010000017.1"/>
</dbReference>
<dbReference type="EMBL" id="JBEXIP010000003">
    <property type="protein sequence ID" value="MET8432213.1"/>
    <property type="molecule type" value="Genomic_DNA"/>
</dbReference>
<evidence type="ECO:0000313" key="2">
    <source>
        <dbReference type="Proteomes" id="UP001550044"/>
    </source>
</evidence>
<evidence type="ECO:0008006" key="3">
    <source>
        <dbReference type="Google" id="ProtNLM"/>
    </source>
</evidence>
<reference evidence="1 2" key="1">
    <citation type="submission" date="2024-06" db="EMBL/GenBank/DDBJ databases">
        <title>The Natural Products Discovery Center: Release of the First 8490 Sequenced Strains for Exploring Actinobacteria Biosynthetic Diversity.</title>
        <authorList>
            <person name="Kalkreuter E."/>
            <person name="Kautsar S.A."/>
            <person name="Yang D."/>
            <person name="Bader C.D."/>
            <person name="Teijaro C.N."/>
            <person name="Fluegel L."/>
            <person name="Davis C.M."/>
            <person name="Simpson J.R."/>
            <person name="Lauterbach L."/>
            <person name="Steele A.D."/>
            <person name="Gui C."/>
            <person name="Meng S."/>
            <person name="Li G."/>
            <person name="Viehrig K."/>
            <person name="Ye F."/>
            <person name="Su P."/>
            <person name="Kiefer A.F."/>
            <person name="Nichols A."/>
            <person name="Cepeda A.J."/>
            <person name="Yan W."/>
            <person name="Fan B."/>
            <person name="Jiang Y."/>
            <person name="Adhikari A."/>
            <person name="Zheng C.-J."/>
            <person name="Schuster L."/>
            <person name="Cowan T.M."/>
            <person name="Smanski M.J."/>
            <person name="Chevrette M.G."/>
            <person name="De Carvalho L.P.S."/>
            <person name="Shen B."/>
        </authorList>
    </citation>
    <scope>NUCLEOTIDE SEQUENCE [LARGE SCALE GENOMIC DNA]</scope>
    <source>
        <strain evidence="1 2">NPDC005137</strain>
    </source>
</reference>
<sequence length="120" mass="13175">MRPIRRRTWALLAASVAVAALVVPLGISGLGWPGASAPTAPVPDPHGADCRTSVQGSWVVAYCHNPYPTNDRVQLHTECDRWWDIDADGIPVDVAPGQTVRLDDRCWKEVASVWITHQRV</sequence>